<keyword evidence="2" id="KW-1185">Reference proteome</keyword>
<dbReference type="InterPro" id="IPR045647">
    <property type="entry name" value="DUF6401"/>
</dbReference>
<organism evidence="1 2">
    <name type="scientific">Paractinoplanes aksuensis</name>
    <dbReference type="NCBI Taxonomy" id="2939490"/>
    <lineage>
        <taxon>Bacteria</taxon>
        <taxon>Bacillati</taxon>
        <taxon>Actinomycetota</taxon>
        <taxon>Actinomycetes</taxon>
        <taxon>Micromonosporales</taxon>
        <taxon>Micromonosporaceae</taxon>
        <taxon>Paractinoplanes</taxon>
    </lineage>
</organism>
<comment type="caution">
    <text evidence="1">The sequence shown here is derived from an EMBL/GenBank/DDBJ whole genome shotgun (WGS) entry which is preliminary data.</text>
</comment>
<name>A0ABT1E5A5_9ACTN</name>
<dbReference type="EMBL" id="JAMYJR010000052">
    <property type="protein sequence ID" value="MCO8276986.1"/>
    <property type="molecule type" value="Genomic_DNA"/>
</dbReference>
<dbReference type="RefSeq" id="WP_253242999.1">
    <property type="nucleotide sequence ID" value="NZ_JAMYJR010000052.1"/>
</dbReference>
<proteinExistence type="predicted"/>
<accession>A0ABT1E5A5</accession>
<protein>
    <submittedName>
        <fullName evidence="1">DUF6401 family natural product biosynthesis protein</fullName>
    </submittedName>
</protein>
<sequence length="118" mass="12376">MNGLFSGAAARAAHRSAHASLTELHDTVGAGLDQADANPGLMALIDQHTAGIRDSLSSDVRPLTAVLLAAYAEGVRDAAFTHGWRPPAGEIDWTANDWVLRRLLAVCALARTLPQPAA</sequence>
<dbReference type="Proteomes" id="UP001523369">
    <property type="component" value="Unassembled WGS sequence"/>
</dbReference>
<reference evidence="1 2" key="1">
    <citation type="submission" date="2022-06" db="EMBL/GenBank/DDBJ databases">
        <title>New Species of the Genus Actinoplanes, ActinopZanes ferrugineus.</title>
        <authorList>
            <person name="Ding P."/>
        </authorList>
    </citation>
    <scope>NUCLEOTIDE SEQUENCE [LARGE SCALE GENOMIC DNA]</scope>
    <source>
        <strain evidence="1 2">TRM88003</strain>
    </source>
</reference>
<gene>
    <name evidence="1" type="ORF">M1L60_41050</name>
</gene>
<evidence type="ECO:0000313" key="1">
    <source>
        <dbReference type="EMBL" id="MCO8276986.1"/>
    </source>
</evidence>
<dbReference type="Pfam" id="PF19939">
    <property type="entry name" value="DUF6401"/>
    <property type="match status" value="1"/>
</dbReference>
<evidence type="ECO:0000313" key="2">
    <source>
        <dbReference type="Proteomes" id="UP001523369"/>
    </source>
</evidence>